<dbReference type="Pfam" id="PF02798">
    <property type="entry name" value="GST_N"/>
    <property type="match status" value="1"/>
</dbReference>
<dbReference type="SFLD" id="SFLDS00019">
    <property type="entry name" value="Glutathione_Transferase_(cytos"/>
    <property type="match status" value="1"/>
</dbReference>
<comment type="caution">
    <text evidence="3">The sequence shown here is derived from an EMBL/GenBank/DDBJ whole genome shotgun (WGS) entry which is preliminary data.</text>
</comment>
<feature type="domain" description="GST C-terminal" evidence="2">
    <location>
        <begin position="96"/>
        <end position="220"/>
    </location>
</feature>
<evidence type="ECO:0000259" key="2">
    <source>
        <dbReference type="PROSITE" id="PS50405"/>
    </source>
</evidence>
<dbReference type="AlphaFoldDB" id="A0A0E9MSL2"/>
<dbReference type="InterPro" id="IPR010987">
    <property type="entry name" value="Glutathione-S-Trfase_C-like"/>
</dbReference>
<proteinExistence type="predicted"/>
<evidence type="ECO:0000313" key="3">
    <source>
        <dbReference type="EMBL" id="GAO40458.1"/>
    </source>
</evidence>
<gene>
    <name evidence="3" type="ORF">SCH01S_48_01180</name>
</gene>
<dbReference type="Proteomes" id="UP000033202">
    <property type="component" value="Unassembled WGS sequence"/>
</dbReference>
<protein>
    <recommendedName>
        <fullName evidence="5">Glutathione S-transferase</fullName>
    </recommendedName>
</protein>
<dbReference type="PROSITE" id="PS50405">
    <property type="entry name" value="GST_CTER"/>
    <property type="match status" value="1"/>
</dbReference>
<dbReference type="SUPFAM" id="SSF52833">
    <property type="entry name" value="Thioredoxin-like"/>
    <property type="match status" value="1"/>
</dbReference>
<dbReference type="RefSeq" id="WP_046349237.1">
    <property type="nucleotide sequence ID" value="NZ_BBWU01000048.1"/>
</dbReference>
<accession>A0A0E9MSL2</accession>
<dbReference type="Gene3D" id="1.20.1050.10">
    <property type="match status" value="1"/>
</dbReference>
<reference evidence="3 4" key="1">
    <citation type="submission" date="2015-04" db="EMBL/GenBank/DDBJ databases">
        <title>Whole genome shotgun sequence of Sphingomonas changbaiensis NBRC 104936.</title>
        <authorList>
            <person name="Katano-Makiyama Y."/>
            <person name="Hosoyama A."/>
            <person name="Hashimoto M."/>
            <person name="Noguchi M."/>
            <person name="Tsuchikane K."/>
            <person name="Ohji S."/>
            <person name="Yamazoe A."/>
            <person name="Ichikawa N."/>
            <person name="Kimura A."/>
            <person name="Fujita N."/>
        </authorList>
    </citation>
    <scope>NUCLEOTIDE SEQUENCE [LARGE SCALE GENOMIC DNA]</scope>
    <source>
        <strain evidence="3 4">NBRC 104936</strain>
    </source>
</reference>
<dbReference type="PROSITE" id="PS50404">
    <property type="entry name" value="GST_NTER"/>
    <property type="match status" value="1"/>
</dbReference>
<dbReference type="SUPFAM" id="SSF47616">
    <property type="entry name" value="GST C-terminal domain-like"/>
    <property type="match status" value="1"/>
</dbReference>
<dbReference type="InterPro" id="IPR040079">
    <property type="entry name" value="Glutathione_S-Trfase"/>
</dbReference>
<dbReference type="CDD" id="cd03046">
    <property type="entry name" value="GST_N_GTT1_like"/>
    <property type="match status" value="1"/>
</dbReference>
<sequence length="220" mass="24697">MTVDPQSDIVVSAYQWVPDFAKGHVRDLRVRWALEEVGAAYAVRLLDVTADRPFDYLREQPFGQVPAYRDDQVRIFESGAIVMHIAERWPGLLPADPAGRARAVSWLVAALNSIEPITQQLAEIDFFHKGAAWTEERRPQVLEQATKRLEQLAAYLGDRDWLERAFTAGDLMMVAVLRIFDGTPALESHPVLAAYVKRGEARPAFQRALAAQLADFKQAA</sequence>
<feature type="domain" description="GST N-terminal" evidence="1">
    <location>
        <begin position="14"/>
        <end position="93"/>
    </location>
</feature>
<dbReference type="EMBL" id="BBWU01000048">
    <property type="protein sequence ID" value="GAO40458.1"/>
    <property type="molecule type" value="Genomic_DNA"/>
</dbReference>
<dbReference type="PANTHER" id="PTHR44051:SF8">
    <property type="entry name" value="GLUTATHIONE S-TRANSFERASE GSTA"/>
    <property type="match status" value="1"/>
</dbReference>
<dbReference type="Gene3D" id="3.40.30.10">
    <property type="entry name" value="Glutaredoxin"/>
    <property type="match status" value="1"/>
</dbReference>
<organism evidence="3 4">
    <name type="scientific">Sphingomonas changbaiensis NBRC 104936</name>
    <dbReference type="NCBI Taxonomy" id="1219043"/>
    <lineage>
        <taxon>Bacteria</taxon>
        <taxon>Pseudomonadati</taxon>
        <taxon>Pseudomonadota</taxon>
        <taxon>Alphaproteobacteria</taxon>
        <taxon>Sphingomonadales</taxon>
        <taxon>Sphingomonadaceae</taxon>
        <taxon>Sphingomonas</taxon>
    </lineage>
</organism>
<dbReference type="InterPro" id="IPR036249">
    <property type="entry name" value="Thioredoxin-like_sf"/>
</dbReference>
<dbReference type="SFLD" id="SFLDG00358">
    <property type="entry name" value="Main_(cytGST)"/>
    <property type="match status" value="1"/>
</dbReference>
<dbReference type="STRING" id="1219043.SCH01S_48_01180"/>
<dbReference type="PANTHER" id="PTHR44051">
    <property type="entry name" value="GLUTATHIONE S-TRANSFERASE-RELATED"/>
    <property type="match status" value="1"/>
</dbReference>
<dbReference type="CDD" id="cd03207">
    <property type="entry name" value="GST_C_8"/>
    <property type="match status" value="1"/>
</dbReference>
<name>A0A0E9MSL2_9SPHN</name>
<evidence type="ECO:0000259" key="1">
    <source>
        <dbReference type="PROSITE" id="PS50404"/>
    </source>
</evidence>
<evidence type="ECO:0000313" key="4">
    <source>
        <dbReference type="Proteomes" id="UP000033202"/>
    </source>
</evidence>
<evidence type="ECO:0008006" key="5">
    <source>
        <dbReference type="Google" id="ProtNLM"/>
    </source>
</evidence>
<dbReference type="FunFam" id="3.40.30.10:FF:000331">
    <property type="entry name" value="Glutathione S-transferase"/>
    <property type="match status" value="1"/>
</dbReference>
<dbReference type="InterPro" id="IPR004045">
    <property type="entry name" value="Glutathione_S-Trfase_N"/>
</dbReference>
<dbReference type="OrthoDB" id="9811242at2"/>
<dbReference type="InterPro" id="IPR036282">
    <property type="entry name" value="Glutathione-S-Trfase_C_sf"/>
</dbReference>
<keyword evidence="4" id="KW-1185">Reference proteome</keyword>